<name>A0A9X0JHL5_9PSED</name>
<organism evidence="2 4">
    <name type="scientific">Pseudomonas lutea</name>
    <dbReference type="NCBI Taxonomy" id="243924"/>
    <lineage>
        <taxon>Bacteria</taxon>
        <taxon>Pseudomonadati</taxon>
        <taxon>Pseudomonadota</taxon>
        <taxon>Gammaproteobacteria</taxon>
        <taxon>Pseudomonadales</taxon>
        <taxon>Pseudomonadaceae</taxon>
        <taxon>Pseudomonas</taxon>
    </lineage>
</organism>
<dbReference type="EMBL" id="JRMB01000002">
    <property type="protein sequence ID" value="KGF62911.1"/>
    <property type="molecule type" value="Genomic_DNA"/>
</dbReference>
<evidence type="ECO:0000313" key="2">
    <source>
        <dbReference type="EMBL" id="KGF62911.1"/>
    </source>
</evidence>
<feature type="region of interest" description="Disordered" evidence="1">
    <location>
        <begin position="1"/>
        <end position="80"/>
    </location>
</feature>
<proteinExistence type="predicted"/>
<reference evidence="3 5" key="2">
    <citation type="journal article" date="2020" name="FEMS Microbiol. Ecol.">
        <title>Temporal dynamics of bacterial communities during seed development and maturation.</title>
        <authorList>
            <person name="Chesneau G."/>
            <person name="Torres-Cortes G."/>
            <person name="Briand M."/>
            <person name="Darrasse A."/>
            <person name="Preveaux A."/>
            <person name="Marais C."/>
            <person name="Jacques M.A."/>
            <person name="Shade A."/>
            <person name="Barret M."/>
        </authorList>
    </citation>
    <scope>NUCLEOTIDE SEQUENCE [LARGE SCALE GENOMIC DNA]</scope>
    <source>
        <strain evidence="3 5">CFBP13723</strain>
    </source>
</reference>
<dbReference type="Proteomes" id="UP000029719">
    <property type="component" value="Unassembled WGS sequence"/>
</dbReference>
<dbReference type="OrthoDB" id="6988258at2"/>
<comment type="caution">
    <text evidence="2">The sequence shown here is derived from an EMBL/GenBank/DDBJ whole genome shotgun (WGS) entry which is preliminary data.</text>
</comment>
<feature type="compositionally biased region" description="Acidic residues" evidence="1">
    <location>
        <begin position="66"/>
        <end position="80"/>
    </location>
</feature>
<sequence length="80" mass="8757">MNTETRFQSDLGGDDPMPTSPDPLSPRRTDLHPSDQPGVDELPDNEGQTPADTDQEASRQGNMPDVDVDNAELDDQPNPR</sequence>
<reference evidence="2 4" key="1">
    <citation type="submission" date="2014-09" db="EMBL/GenBank/DDBJ databases">
        <title>Genome sequence of Pseudomonas lutea strain DSM 17257T.</title>
        <authorList>
            <person name="Kwak Y."/>
            <person name="Shin J.-H."/>
        </authorList>
    </citation>
    <scope>NUCLEOTIDE SEQUENCE [LARGE SCALE GENOMIC DNA]</scope>
    <source>
        <strain evidence="2 4">DSM 17257</strain>
    </source>
</reference>
<dbReference type="RefSeq" id="WP_037013595.1">
    <property type="nucleotide sequence ID" value="NZ_JACYNP010000013.1"/>
</dbReference>
<protein>
    <submittedName>
        <fullName evidence="2">Uncharacterized protein</fullName>
    </submittedName>
</protein>
<dbReference type="EMBL" id="JACYNP010000013">
    <property type="protein sequence ID" value="MBD8123987.1"/>
    <property type="molecule type" value="Genomic_DNA"/>
</dbReference>
<dbReference type="AlphaFoldDB" id="A0A9X0JHL5"/>
<keyword evidence="5" id="KW-1185">Reference proteome</keyword>
<evidence type="ECO:0000313" key="3">
    <source>
        <dbReference type="EMBL" id="MBD8123987.1"/>
    </source>
</evidence>
<gene>
    <name evidence="3" type="ORF">IFT62_22540</name>
    <name evidence="2" type="ORF">LT42_13195</name>
</gene>
<evidence type="ECO:0000313" key="5">
    <source>
        <dbReference type="Proteomes" id="UP000625247"/>
    </source>
</evidence>
<evidence type="ECO:0000256" key="1">
    <source>
        <dbReference type="SAM" id="MobiDB-lite"/>
    </source>
</evidence>
<evidence type="ECO:0000313" key="4">
    <source>
        <dbReference type="Proteomes" id="UP000029719"/>
    </source>
</evidence>
<accession>A0A9X0JHL5</accession>
<dbReference type="Proteomes" id="UP000625247">
    <property type="component" value="Unassembled WGS sequence"/>
</dbReference>